<dbReference type="RefSeq" id="WP_060528088.1">
    <property type="nucleotide sequence ID" value="NZ_KQ557115.1"/>
</dbReference>
<protein>
    <submittedName>
        <fullName evidence="4">Sporulation related domain</fullName>
    </submittedName>
</protein>
<evidence type="ECO:0000256" key="2">
    <source>
        <dbReference type="SAM" id="Phobius"/>
    </source>
</evidence>
<dbReference type="PANTHER" id="PTHR38687">
    <property type="entry name" value="CELL DIVISION PROTEIN DEDD-RELATED"/>
    <property type="match status" value="1"/>
</dbReference>
<reference evidence="4 5" key="1">
    <citation type="submission" date="2015-11" db="EMBL/GenBank/DDBJ databases">
        <title>The genome of Candidatus Endoriftia persephone in Ridgeia piscesae and population structure of the North Eastern Pacific vestimentiferan symbionts.</title>
        <authorList>
            <person name="Perez M."/>
            <person name="Juniper K.S."/>
        </authorList>
    </citation>
    <scope>NUCLEOTIDE SEQUENCE [LARGE SCALE GENOMIC DNA]</scope>
    <source>
        <strain evidence="4">Ind11</strain>
    </source>
</reference>
<feature type="domain" description="SPOR" evidence="3">
    <location>
        <begin position="121"/>
        <end position="201"/>
    </location>
</feature>
<proteinExistence type="predicted"/>
<dbReference type="InterPro" id="IPR052521">
    <property type="entry name" value="Cell_div_SPOR-domain"/>
</dbReference>
<sequence length="202" mass="22782">MADFKHRATPKERKRSERSCGLWFFSGLISGAFVMGLVWLQYGPQMAAGQIPGVSKQPVAEPRSAPAKPPETPKPHFDFYTILPEMEVLIPEEEINTPEPAPPAAIPPPVQKAHVETRPVAKDKSAYILQMGSFRKFADADRMKARLALIGIEAEIQRVSINNNQTYHRVRSRPYPNRQALNHDLALARQNQIKTLIIKLKR</sequence>
<dbReference type="EMBL" id="LDXT01000095">
    <property type="protein sequence ID" value="KRT53707.1"/>
    <property type="molecule type" value="Genomic_DNA"/>
</dbReference>
<dbReference type="Pfam" id="PF05036">
    <property type="entry name" value="SPOR"/>
    <property type="match status" value="1"/>
</dbReference>
<dbReference type="Proteomes" id="UP000051634">
    <property type="component" value="Unassembled WGS sequence"/>
</dbReference>
<dbReference type="SUPFAM" id="SSF110997">
    <property type="entry name" value="Sporulation related repeat"/>
    <property type="match status" value="1"/>
</dbReference>
<dbReference type="InterPro" id="IPR036680">
    <property type="entry name" value="SPOR-like_sf"/>
</dbReference>
<feature type="region of interest" description="Disordered" evidence="1">
    <location>
        <begin position="53"/>
        <end position="74"/>
    </location>
</feature>
<keyword evidence="5" id="KW-1185">Reference proteome</keyword>
<organism evidence="4 5">
    <name type="scientific">endosymbiont of Ridgeia piscesae</name>
    <dbReference type="NCBI Taxonomy" id="54398"/>
    <lineage>
        <taxon>Bacteria</taxon>
        <taxon>Pseudomonadati</taxon>
        <taxon>Pseudomonadota</taxon>
        <taxon>Gammaproteobacteria</taxon>
        <taxon>sulfur-oxidizing symbionts</taxon>
    </lineage>
</organism>
<evidence type="ECO:0000259" key="3">
    <source>
        <dbReference type="PROSITE" id="PS51724"/>
    </source>
</evidence>
<evidence type="ECO:0000256" key="1">
    <source>
        <dbReference type="SAM" id="MobiDB-lite"/>
    </source>
</evidence>
<evidence type="ECO:0000313" key="4">
    <source>
        <dbReference type="EMBL" id="KRT53707.1"/>
    </source>
</evidence>
<dbReference type="GO" id="GO:0042834">
    <property type="term" value="F:peptidoglycan binding"/>
    <property type="evidence" value="ECO:0007669"/>
    <property type="project" value="InterPro"/>
</dbReference>
<accession>A0A0T5YSW0</accession>
<comment type="caution">
    <text evidence="4">The sequence shown here is derived from an EMBL/GenBank/DDBJ whole genome shotgun (WGS) entry which is preliminary data.</text>
</comment>
<gene>
    <name evidence="4" type="ORF">Ga0074115_10138</name>
</gene>
<feature type="transmembrane region" description="Helical" evidence="2">
    <location>
        <begin position="21"/>
        <end position="42"/>
    </location>
</feature>
<keyword evidence="2" id="KW-0812">Transmembrane</keyword>
<dbReference type="PROSITE" id="PS51724">
    <property type="entry name" value="SPOR"/>
    <property type="match status" value="1"/>
</dbReference>
<dbReference type="Gene3D" id="3.30.70.1070">
    <property type="entry name" value="Sporulation related repeat"/>
    <property type="match status" value="1"/>
</dbReference>
<name>A0A0T5YSW0_9GAMM</name>
<dbReference type="AlphaFoldDB" id="A0A0T5YSW0"/>
<keyword evidence="2" id="KW-0472">Membrane</keyword>
<dbReference type="OrthoDB" id="8558195at2"/>
<dbReference type="InterPro" id="IPR007730">
    <property type="entry name" value="SPOR-like_dom"/>
</dbReference>
<evidence type="ECO:0000313" key="5">
    <source>
        <dbReference type="Proteomes" id="UP000051634"/>
    </source>
</evidence>
<keyword evidence="2" id="KW-1133">Transmembrane helix</keyword>